<keyword evidence="2" id="KW-0732">Signal</keyword>
<protein>
    <submittedName>
        <fullName evidence="5">Subtilisin-like protease</fullName>
    </submittedName>
</protein>
<comment type="similarity">
    <text evidence="1">Belongs to the peptidase S8 family.</text>
</comment>
<keyword evidence="5" id="KW-0378">Hydrolase</keyword>
<dbReference type="GO" id="GO:0006508">
    <property type="term" value="P:proteolysis"/>
    <property type="evidence" value="ECO:0007669"/>
    <property type="project" value="UniProtKB-KW"/>
</dbReference>
<keyword evidence="6" id="KW-1185">Reference proteome</keyword>
<evidence type="ECO:0000256" key="2">
    <source>
        <dbReference type="ARBA" id="ARBA00022729"/>
    </source>
</evidence>
<name>A0AAV9FE39_ACOCL</name>
<organism evidence="5 6">
    <name type="scientific">Acorus calamus</name>
    <name type="common">Sweet flag</name>
    <dbReference type="NCBI Taxonomy" id="4465"/>
    <lineage>
        <taxon>Eukaryota</taxon>
        <taxon>Viridiplantae</taxon>
        <taxon>Streptophyta</taxon>
        <taxon>Embryophyta</taxon>
        <taxon>Tracheophyta</taxon>
        <taxon>Spermatophyta</taxon>
        <taxon>Magnoliopsida</taxon>
        <taxon>Liliopsida</taxon>
        <taxon>Acoraceae</taxon>
        <taxon>Acorus</taxon>
    </lineage>
</organism>
<sequence length="231" mass="25769">MVALSSTSYDHRRTYINHMDKSAMPAPFTDHETWYKSMLMDSGNSDHPPIHLYTYDHAIHGFSAVLSPSQLDRLRRVPGHLAAYTDTFGKLHTTRTPTLLGLRNHASLWPAVRFGEGLVIGIIDTGVWPESPSFDDRGMPPRPAGWRGACEDGAEFNASMCNRKLIGARSFSEGMKRHGLNISSTDDYDSPSNYFGQGDRVAGLAPGAHVATRRERRLHRGGFSAMDERRR</sequence>
<dbReference type="SUPFAM" id="SSF52743">
    <property type="entry name" value="Subtilisin-like"/>
    <property type="match status" value="1"/>
</dbReference>
<evidence type="ECO:0000259" key="4">
    <source>
        <dbReference type="Pfam" id="PF05922"/>
    </source>
</evidence>
<dbReference type="Pfam" id="PF05922">
    <property type="entry name" value="Inhibitor_I9"/>
    <property type="match status" value="1"/>
</dbReference>
<dbReference type="AlphaFoldDB" id="A0AAV9FE39"/>
<evidence type="ECO:0000256" key="3">
    <source>
        <dbReference type="SAM" id="MobiDB-lite"/>
    </source>
</evidence>
<gene>
    <name evidence="5" type="primary">ARA12</name>
    <name evidence="5" type="ORF">QJS10_CPA02g00486</name>
</gene>
<dbReference type="InterPro" id="IPR045051">
    <property type="entry name" value="SBT"/>
</dbReference>
<keyword evidence="5" id="KW-0645">Protease</keyword>
<dbReference type="GO" id="GO:0004252">
    <property type="term" value="F:serine-type endopeptidase activity"/>
    <property type="evidence" value="ECO:0007669"/>
    <property type="project" value="InterPro"/>
</dbReference>
<reference evidence="5" key="2">
    <citation type="submission" date="2023-06" db="EMBL/GenBank/DDBJ databases">
        <authorList>
            <person name="Ma L."/>
            <person name="Liu K.-W."/>
            <person name="Li Z."/>
            <person name="Hsiao Y.-Y."/>
            <person name="Qi Y."/>
            <person name="Fu T."/>
            <person name="Tang G."/>
            <person name="Zhang D."/>
            <person name="Sun W.-H."/>
            <person name="Liu D.-K."/>
            <person name="Li Y."/>
            <person name="Chen G.-Z."/>
            <person name="Liu X.-D."/>
            <person name="Liao X.-Y."/>
            <person name="Jiang Y.-T."/>
            <person name="Yu X."/>
            <person name="Hao Y."/>
            <person name="Huang J."/>
            <person name="Zhao X.-W."/>
            <person name="Ke S."/>
            <person name="Chen Y.-Y."/>
            <person name="Wu W.-L."/>
            <person name="Hsu J.-L."/>
            <person name="Lin Y.-F."/>
            <person name="Huang M.-D."/>
            <person name="Li C.-Y."/>
            <person name="Huang L."/>
            <person name="Wang Z.-W."/>
            <person name="Zhao X."/>
            <person name="Zhong W.-Y."/>
            <person name="Peng D.-H."/>
            <person name="Ahmad S."/>
            <person name="Lan S."/>
            <person name="Zhang J.-S."/>
            <person name="Tsai W.-C."/>
            <person name="Van De Peer Y."/>
            <person name="Liu Z.-J."/>
        </authorList>
    </citation>
    <scope>NUCLEOTIDE SEQUENCE</scope>
    <source>
        <strain evidence="5">CP</strain>
        <tissue evidence="5">Leaves</tissue>
    </source>
</reference>
<dbReference type="Gene3D" id="3.40.50.200">
    <property type="entry name" value="Peptidase S8/S53 domain"/>
    <property type="match status" value="1"/>
</dbReference>
<dbReference type="InterPro" id="IPR036852">
    <property type="entry name" value="Peptidase_S8/S53_dom_sf"/>
</dbReference>
<dbReference type="PANTHER" id="PTHR10795">
    <property type="entry name" value="PROPROTEIN CONVERTASE SUBTILISIN/KEXIN"/>
    <property type="match status" value="1"/>
</dbReference>
<accession>A0AAV9FE39</accession>
<proteinExistence type="inferred from homology"/>
<evidence type="ECO:0000313" key="6">
    <source>
        <dbReference type="Proteomes" id="UP001180020"/>
    </source>
</evidence>
<dbReference type="FunFam" id="3.30.70.80:FF:000003">
    <property type="entry name" value="Subtilisin-like protease SBT1.9"/>
    <property type="match status" value="1"/>
</dbReference>
<dbReference type="Proteomes" id="UP001180020">
    <property type="component" value="Unassembled WGS sequence"/>
</dbReference>
<evidence type="ECO:0000313" key="5">
    <source>
        <dbReference type="EMBL" id="KAK1323379.1"/>
    </source>
</evidence>
<dbReference type="Gene3D" id="3.30.70.80">
    <property type="entry name" value="Peptidase S8 propeptide/proteinase inhibitor I9"/>
    <property type="match status" value="1"/>
</dbReference>
<evidence type="ECO:0000256" key="1">
    <source>
        <dbReference type="ARBA" id="ARBA00011073"/>
    </source>
</evidence>
<feature type="domain" description="Inhibitor I9" evidence="4">
    <location>
        <begin position="14"/>
        <end position="92"/>
    </location>
</feature>
<dbReference type="EMBL" id="JAUJYO010000002">
    <property type="protein sequence ID" value="KAK1323379.1"/>
    <property type="molecule type" value="Genomic_DNA"/>
</dbReference>
<reference evidence="5" key="1">
    <citation type="journal article" date="2023" name="Nat. Commun.">
        <title>Diploid and tetraploid genomes of Acorus and the evolution of monocots.</title>
        <authorList>
            <person name="Ma L."/>
            <person name="Liu K.W."/>
            <person name="Li Z."/>
            <person name="Hsiao Y.Y."/>
            <person name="Qi Y."/>
            <person name="Fu T."/>
            <person name="Tang G.D."/>
            <person name="Zhang D."/>
            <person name="Sun W.H."/>
            <person name="Liu D.K."/>
            <person name="Li Y."/>
            <person name="Chen G.Z."/>
            <person name="Liu X.D."/>
            <person name="Liao X.Y."/>
            <person name="Jiang Y.T."/>
            <person name="Yu X."/>
            <person name="Hao Y."/>
            <person name="Huang J."/>
            <person name="Zhao X.W."/>
            <person name="Ke S."/>
            <person name="Chen Y.Y."/>
            <person name="Wu W.L."/>
            <person name="Hsu J.L."/>
            <person name="Lin Y.F."/>
            <person name="Huang M.D."/>
            <person name="Li C.Y."/>
            <person name="Huang L."/>
            <person name="Wang Z.W."/>
            <person name="Zhao X."/>
            <person name="Zhong W.Y."/>
            <person name="Peng D.H."/>
            <person name="Ahmad S."/>
            <person name="Lan S."/>
            <person name="Zhang J.S."/>
            <person name="Tsai W.C."/>
            <person name="Van de Peer Y."/>
            <person name="Liu Z.J."/>
        </authorList>
    </citation>
    <scope>NUCLEOTIDE SEQUENCE</scope>
    <source>
        <strain evidence="5">CP</strain>
    </source>
</reference>
<dbReference type="InterPro" id="IPR010259">
    <property type="entry name" value="S8pro/Inhibitor_I9"/>
</dbReference>
<dbReference type="InterPro" id="IPR037045">
    <property type="entry name" value="S8pro/Inhibitor_I9_sf"/>
</dbReference>
<comment type="caution">
    <text evidence="5">The sequence shown here is derived from an EMBL/GenBank/DDBJ whole genome shotgun (WGS) entry which is preliminary data.</text>
</comment>
<feature type="region of interest" description="Disordered" evidence="3">
    <location>
        <begin position="206"/>
        <end position="231"/>
    </location>
</feature>